<feature type="transmembrane region" description="Helical" evidence="1">
    <location>
        <begin position="67"/>
        <end position="88"/>
    </location>
</feature>
<reference evidence="3 4" key="1">
    <citation type="submission" date="2018-12" db="EMBL/GenBank/DDBJ databases">
        <authorList>
            <consortium name="Pathogen Informatics"/>
        </authorList>
    </citation>
    <scope>NUCLEOTIDE SEQUENCE [LARGE SCALE GENOMIC DNA]</scope>
    <source>
        <strain evidence="3 4">NCTC11466</strain>
    </source>
</reference>
<keyword evidence="1" id="KW-1133">Transmembrane helix</keyword>
<sequence>MLVVMHHYKFSLAEKYTSGWFSPILNAGGIGVTVFFILSGFVMIYSSQDKKTSTEFFINRISRIYPAYLFFIIVSFFIGGGMSIFHYADKAHGFITSLLFLPSVVVNAPAYIDFNTPSAVRWTLNYEMFFYLLFGLSLFFKRQSVALLSMFAIILIAIPAASGFIPTADVSGYGYTSIALAFITNPIMYQFITGVIVGLTYKKIDSLLSEPVKKIILIVSVVLVLYFCFYLDFNNHGLKSSGWIMLLFFTAVVLNRGWLDPFIPAVFIYLGEISFSIYLLHNPMMIITEKYLLKTNEGWFVVLVALALTALTSMLSHKYIEVIASRKTKLALTRLLVMRNSRKIE</sequence>
<dbReference type="PANTHER" id="PTHR23028">
    <property type="entry name" value="ACETYLTRANSFERASE"/>
    <property type="match status" value="1"/>
</dbReference>
<feature type="domain" description="Acyltransferase 3" evidence="2">
    <location>
        <begin position="1"/>
        <end position="315"/>
    </location>
</feature>
<keyword evidence="1" id="KW-0812">Transmembrane</keyword>
<dbReference type="InterPro" id="IPR050879">
    <property type="entry name" value="Acyltransferase_3"/>
</dbReference>
<feature type="transmembrane region" description="Helical" evidence="1">
    <location>
        <begin position="20"/>
        <end position="46"/>
    </location>
</feature>
<evidence type="ECO:0000313" key="4">
    <source>
        <dbReference type="Proteomes" id="UP000274122"/>
    </source>
</evidence>
<keyword evidence="3" id="KW-0012">Acyltransferase</keyword>
<feature type="transmembrane region" description="Helical" evidence="1">
    <location>
        <begin position="299"/>
        <end position="320"/>
    </location>
</feature>
<dbReference type="KEGG" id="clap:NCTC11466_03666"/>
<feature type="transmembrane region" description="Helical" evidence="1">
    <location>
        <begin position="212"/>
        <end position="231"/>
    </location>
</feature>
<dbReference type="GO" id="GO:0000271">
    <property type="term" value="P:polysaccharide biosynthetic process"/>
    <property type="evidence" value="ECO:0007669"/>
    <property type="project" value="TreeGrafter"/>
</dbReference>
<evidence type="ECO:0000313" key="3">
    <source>
        <dbReference type="EMBL" id="VEC00508.1"/>
    </source>
</evidence>
<protein>
    <submittedName>
        <fullName evidence="3">Acyltransferase family</fullName>
    </submittedName>
</protein>
<dbReference type="Proteomes" id="UP000274122">
    <property type="component" value="Chromosome"/>
</dbReference>
<keyword evidence="1" id="KW-0472">Membrane</keyword>
<dbReference type="GO" id="GO:0016020">
    <property type="term" value="C:membrane"/>
    <property type="evidence" value="ECO:0007669"/>
    <property type="project" value="TreeGrafter"/>
</dbReference>
<gene>
    <name evidence="3" type="ORF">NCTC11466_03666</name>
</gene>
<keyword evidence="4" id="KW-1185">Reference proteome</keyword>
<feature type="transmembrane region" description="Helical" evidence="1">
    <location>
        <begin position="265"/>
        <end position="287"/>
    </location>
</feature>
<feature type="transmembrane region" description="Helical" evidence="1">
    <location>
        <begin position="243"/>
        <end position="259"/>
    </location>
</feature>
<dbReference type="PANTHER" id="PTHR23028:SF131">
    <property type="entry name" value="BLR2367 PROTEIN"/>
    <property type="match status" value="1"/>
</dbReference>
<keyword evidence="3" id="KW-0808">Transferase</keyword>
<dbReference type="GO" id="GO:0016747">
    <property type="term" value="F:acyltransferase activity, transferring groups other than amino-acyl groups"/>
    <property type="evidence" value="ECO:0007669"/>
    <property type="project" value="InterPro"/>
</dbReference>
<evidence type="ECO:0000256" key="1">
    <source>
        <dbReference type="SAM" id="Phobius"/>
    </source>
</evidence>
<organism evidence="3 4">
    <name type="scientific">Cedecea lapagei</name>
    <dbReference type="NCBI Taxonomy" id="158823"/>
    <lineage>
        <taxon>Bacteria</taxon>
        <taxon>Pseudomonadati</taxon>
        <taxon>Pseudomonadota</taxon>
        <taxon>Gammaproteobacteria</taxon>
        <taxon>Enterobacterales</taxon>
        <taxon>Enterobacteriaceae</taxon>
        <taxon>Cedecea</taxon>
    </lineage>
</organism>
<feature type="transmembrane region" description="Helical" evidence="1">
    <location>
        <begin position="146"/>
        <end position="165"/>
    </location>
</feature>
<accession>A0A447V679</accession>
<evidence type="ECO:0000259" key="2">
    <source>
        <dbReference type="Pfam" id="PF01757"/>
    </source>
</evidence>
<dbReference type="AlphaFoldDB" id="A0A447V679"/>
<dbReference type="EMBL" id="LR134201">
    <property type="protein sequence ID" value="VEC00508.1"/>
    <property type="molecule type" value="Genomic_DNA"/>
</dbReference>
<dbReference type="InterPro" id="IPR002656">
    <property type="entry name" value="Acyl_transf_3_dom"/>
</dbReference>
<feature type="transmembrane region" description="Helical" evidence="1">
    <location>
        <begin position="124"/>
        <end position="140"/>
    </location>
</feature>
<proteinExistence type="predicted"/>
<name>A0A447V679_9ENTR</name>
<feature type="transmembrane region" description="Helical" evidence="1">
    <location>
        <begin position="172"/>
        <end position="192"/>
    </location>
</feature>
<dbReference type="Pfam" id="PF01757">
    <property type="entry name" value="Acyl_transf_3"/>
    <property type="match status" value="1"/>
</dbReference>